<dbReference type="PANTHER" id="PTHR43065:SF34">
    <property type="entry name" value="SPORULATION KINASE A"/>
    <property type="match status" value="1"/>
</dbReference>
<dbReference type="InterPro" id="IPR036890">
    <property type="entry name" value="HATPase_C_sf"/>
</dbReference>
<dbReference type="InterPro" id="IPR004358">
    <property type="entry name" value="Sig_transdc_His_kin-like_C"/>
</dbReference>
<keyword evidence="7" id="KW-0067">ATP-binding</keyword>
<evidence type="ECO:0000313" key="12">
    <source>
        <dbReference type="Proteomes" id="UP001597214"/>
    </source>
</evidence>
<dbReference type="NCBIfam" id="TIGR00229">
    <property type="entry name" value="sensory_box"/>
    <property type="match status" value="3"/>
</dbReference>
<dbReference type="InterPro" id="IPR035965">
    <property type="entry name" value="PAS-like_dom_sf"/>
</dbReference>
<dbReference type="CDD" id="cd00130">
    <property type="entry name" value="PAS"/>
    <property type="match status" value="3"/>
</dbReference>
<dbReference type="EMBL" id="JBHUEM010000003">
    <property type="protein sequence ID" value="MFD1735581.1"/>
    <property type="molecule type" value="Genomic_DNA"/>
</dbReference>
<evidence type="ECO:0000256" key="2">
    <source>
        <dbReference type="ARBA" id="ARBA00012438"/>
    </source>
</evidence>
<keyword evidence="8" id="KW-0902">Two-component regulatory system</keyword>
<dbReference type="Pfam" id="PF02518">
    <property type="entry name" value="HATPase_c"/>
    <property type="match status" value="1"/>
</dbReference>
<keyword evidence="6" id="KW-0418">Kinase</keyword>
<evidence type="ECO:0000256" key="7">
    <source>
        <dbReference type="ARBA" id="ARBA00022840"/>
    </source>
</evidence>
<dbReference type="InterPro" id="IPR003594">
    <property type="entry name" value="HATPase_dom"/>
</dbReference>
<dbReference type="SUPFAM" id="SSF47384">
    <property type="entry name" value="Homodimeric domain of signal transducing histidine kinase"/>
    <property type="match status" value="1"/>
</dbReference>
<evidence type="ECO:0000256" key="1">
    <source>
        <dbReference type="ARBA" id="ARBA00000085"/>
    </source>
</evidence>
<dbReference type="RefSeq" id="WP_377926680.1">
    <property type="nucleotide sequence ID" value="NZ_JBHUEM010000003.1"/>
</dbReference>
<evidence type="ECO:0000256" key="5">
    <source>
        <dbReference type="ARBA" id="ARBA00022741"/>
    </source>
</evidence>
<keyword evidence="12" id="KW-1185">Reference proteome</keyword>
<dbReference type="Proteomes" id="UP001597214">
    <property type="component" value="Unassembled WGS sequence"/>
</dbReference>
<dbReference type="Pfam" id="PF00989">
    <property type="entry name" value="PAS"/>
    <property type="match status" value="2"/>
</dbReference>
<dbReference type="EC" id="2.7.13.3" evidence="2"/>
<dbReference type="Gene3D" id="3.30.450.20">
    <property type="entry name" value="PAS domain"/>
    <property type="match status" value="3"/>
</dbReference>
<dbReference type="SMART" id="SM00388">
    <property type="entry name" value="HisKA"/>
    <property type="match status" value="1"/>
</dbReference>
<dbReference type="PROSITE" id="PS50112">
    <property type="entry name" value="PAS"/>
    <property type="match status" value="2"/>
</dbReference>
<evidence type="ECO:0000256" key="6">
    <source>
        <dbReference type="ARBA" id="ARBA00022777"/>
    </source>
</evidence>
<comment type="caution">
    <text evidence="11">The sequence shown here is derived from an EMBL/GenBank/DDBJ whole genome shotgun (WGS) entry which is preliminary data.</text>
</comment>
<keyword evidence="4" id="KW-0808">Transferase</keyword>
<dbReference type="InterPro" id="IPR000014">
    <property type="entry name" value="PAS"/>
</dbReference>
<dbReference type="InterPro" id="IPR003661">
    <property type="entry name" value="HisK_dim/P_dom"/>
</dbReference>
<protein>
    <recommendedName>
        <fullName evidence="2">histidine kinase</fullName>
        <ecNumber evidence="2">2.7.13.3</ecNumber>
    </recommendedName>
</protein>
<dbReference type="PRINTS" id="PR00344">
    <property type="entry name" value="BCTRLSENSOR"/>
</dbReference>
<evidence type="ECO:0000313" key="11">
    <source>
        <dbReference type="EMBL" id="MFD1735581.1"/>
    </source>
</evidence>
<comment type="catalytic activity">
    <reaction evidence="1">
        <text>ATP + protein L-histidine = ADP + protein N-phospho-L-histidine.</text>
        <dbReference type="EC" id="2.7.13.3"/>
    </reaction>
</comment>
<proteinExistence type="predicted"/>
<keyword evidence="3" id="KW-0597">Phosphoprotein</keyword>
<feature type="domain" description="PAS" evidence="10">
    <location>
        <begin position="1"/>
        <end position="50"/>
    </location>
</feature>
<dbReference type="InterPro" id="IPR013767">
    <property type="entry name" value="PAS_fold"/>
</dbReference>
<dbReference type="InterPro" id="IPR036097">
    <property type="entry name" value="HisK_dim/P_sf"/>
</dbReference>
<reference evidence="12" key="1">
    <citation type="journal article" date="2019" name="Int. J. Syst. Evol. Microbiol.">
        <title>The Global Catalogue of Microorganisms (GCM) 10K type strain sequencing project: providing services to taxonomists for standard genome sequencing and annotation.</title>
        <authorList>
            <consortium name="The Broad Institute Genomics Platform"/>
            <consortium name="The Broad Institute Genome Sequencing Center for Infectious Disease"/>
            <person name="Wu L."/>
            <person name="Ma J."/>
        </authorList>
    </citation>
    <scope>NUCLEOTIDE SEQUENCE [LARGE SCALE GENOMIC DNA]</scope>
    <source>
        <strain evidence="12">CCUG 49339</strain>
    </source>
</reference>
<organism evidence="11 12">
    <name type="scientific">Bacillus salitolerans</name>
    <dbReference type="NCBI Taxonomy" id="1437434"/>
    <lineage>
        <taxon>Bacteria</taxon>
        <taxon>Bacillati</taxon>
        <taxon>Bacillota</taxon>
        <taxon>Bacilli</taxon>
        <taxon>Bacillales</taxon>
        <taxon>Bacillaceae</taxon>
        <taxon>Bacillus</taxon>
    </lineage>
</organism>
<feature type="domain" description="PAS" evidence="10">
    <location>
        <begin position="250"/>
        <end position="320"/>
    </location>
</feature>
<gene>
    <name evidence="11" type="ORF">ACFSCX_03300</name>
</gene>
<dbReference type="InterPro" id="IPR005467">
    <property type="entry name" value="His_kinase_dom"/>
</dbReference>
<dbReference type="PROSITE" id="PS50109">
    <property type="entry name" value="HIS_KIN"/>
    <property type="match status" value="1"/>
</dbReference>
<accession>A0ABW4LM98</accession>
<dbReference type="SUPFAM" id="SSF55874">
    <property type="entry name" value="ATPase domain of HSP90 chaperone/DNA topoisomerase II/histidine kinase"/>
    <property type="match status" value="1"/>
</dbReference>
<dbReference type="Gene3D" id="1.10.287.130">
    <property type="match status" value="1"/>
</dbReference>
<dbReference type="PANTHER" id="PTHR43065">
    <property type="entry name" value="SENSOR HISTIDINE KINASE"/>
    <property type="match status" value="1"/>
</dbReference>
<dbReference type="Pfam" id="PF00512">
    <property type="entry name" value="HisKA"/>
    <property type="match status" value="1"/>
</dbReference>
<evidence type="ECO:0000259" key="9">
    <source>
        <dbReference type="PROSITE" id="PS50109"/>
    </source>
</evidence>
<dbReference type="SUPFAM" id="SSF55785">
    <property type="entry name" value="PYP-like sensor domain (PAS domain)"/>
    <property type="match status" value="3"/>
</dbReference>
<dbReference type="SMART" id="SM00387">
    <property type="entry name" value="HATPase_c"/>
    <property type="match status" value="1"/>
</dbReference>
<dbReference type="SMART" id="SM00091">
    <property type="entry name" value="PAS"/>
    <property type="match status" value="3"/>
</dbReference>
<name>A0ABW4LM98_9BACI</name>
<dbReference type="CDD" id="cd00082">
    <property type="entry name" value="HisKA"/>
    <property type="match status" value="1"/>
</dbReference>
<evidence type="ECO:0000256" key="4">
    <source>
        <dbReference type="ARBA" id="ARBA00022679"/>
    </source>
</evidence>
<evidence type="ECO:0000256" key="8">
    <source>
        <dbReference type="ARBA" id="ARBA00023012"/>
    </source>
</evidence>
<dbReference type="Gene3D" id="3.30.565.10">
    <property type="entry name" value="Histidine kinase-like ATPase, C-terminal domain"/>
    <property type="match status" value="1"/>
</dbReference>
<feature type="domain" description="Histidine kinase" evidence="9">
    <location>
        <begin position="387"/>
        <end position="592"/>
    </location>
</feature>
<sequence length="592" mass="67545">MHNSILNTIFTCKPNGTILYVSSTCIELLEYTQEELLGLSLQDFIHPEDRYLVESFFHIPETKECTGRLKTKKGPFVWTQFSISKIYNRDYKIVEIIIDTKIMLPKLQVEQPTIKCDSVFNDVNIKNHSIYELIEEAPFGVMINKFGKIQYMNKETQSLLHIGDRKDWIGQTVLQFIDEEYQDVVRSRIELIQQGKNVGVNEQKWKSVENKELFLEVKATRVTLGNESYEYVVLMDISSRKQFQEVLQMSRERYRRLVQNSIDTIGVIVEDEWAFINDSGVTSFGAKSYSDIVGQSIFDFLHVDDHEAIKKKIEFVLQENKEIGLSETKWHRLNDTIMHAEMVAIPVTFQLKKGVQVIIRDISERKEAEKLMLESEKLSIAGQLAAGIAHEIRNPLTSIKGFIQLMKSGAVEKQQYYEIISAELNRIEIILSELLMLAKPHSRAFNEGDIIQILNDVIFLLETQANLHSVSISLEYGQLNETIIVCDETQLKQVFINLIKNSIEAMPNGGNVHIKVSDRGMNQIQITFKDTGIGMPPSLLNKIGSPFVTTKENGTGLGLMVSFNIIKNHKGNVNIVSSENKGTTFTIELPRS</sequence>
<evidence type="ECO:0000256" key="3">
    <source>
        <dbReference type="ARBA" id="ARBA00022553"/>
    </source>
</evidence>
<dbReference type="Pfam" id="PF13426">
    <property type="entry name" value="PAS_9"/>
    <property type="match status" value="1"/>
</dbReference>
<evidence type="ECO:0000259" key="10">
    <source>
        <dbReference type="PROSITE" id="PS50112"/>
    </source>
</evidence>
<keyword evidence="5" id="KW-0547">Nucleotide-binding</keyword>